<sequence length="111" mass="12586">MMDTWIIYVIAPIAVALVSWILGKNSRRIDETSKIVTLLQDEIGRLTVKVEKLETKLETKEDALERKSIIIQEAFRCRISSMKCPVLLKQAEYNHDAPLVESTTATTQPQA</sequence>
<dbReference type="Proteomes" id="UP000823926">
    <property type="component" value="Unassembled WGS sequence"/>
</dbReference>
<feature type="coiled-coil region" evidence="1">
    <location>
        <begin position="36"/>
        <end position="70"/>
    </location>
</feature>
<proteinExistence type="predicted"/>
<dbReference type="EMBL" id="DXHL01000021">
    <property type="protein sequence ID" value="HIW10834.1"/>
    <property type="molecule type" value="Genomic_DNA"/>
</dbReference>
<evidence type="ECO:0000256" key="2">
    <source>
        <dbReference type="SAM" id="Phobius"/>
    </source>
</evidence>
<keyword evidence="2" id="KW-0812">Transmembrane</keyword>
<protein>
    <submittedName>
        <fullName evidence="3">Uncharacterized protein</fullName>
    </submittedName>
</protein>
<comment type="caution">
    <text evidence="3">The sequence shown here is derived from an EMBL/GenBank/DDBJ whole genome shotgun (WGS) entry which is preliminary data.</text>
</comment>
<feature type="transmembrane region" description="Helical" evidence="2">
    <location>
        <begin position="6"/>
        <end position="23"/>
    </location>
</feature>
<keyword evidence="2" id="KW-0472">Membrane</keyword>
<gene>
    <name evidence="3" type="ORF">H9888_04950</name>
</gene>
<dbReference type="AlphaFoldDB" id="A0A9D1TZ12"/>
<name>A0A9D1TZ12_9BACT</name>
<evidence type="ECO:0000256" key="1">
    <source>
        <dbReference type="SAM" id="Coils"/>
    </source>
</evidence>
<keyword evidence="2" id="KW-1133">Transmembrane helix</keyword>
<keyword evidence="1" id="KW-0175">Coiled coil</keyword>
<reference evidence="3" key="1">
    <citation type="journal article" date="2021" name="PeerJ">
        <title>Extensive microbial diversity within the chicken gut microbiome revealed by metagenomics and culture.</title>
        <authorList>
            <person name="Gilroy R."/>
            <person name="Ravi A."/>
            <person name="Getino M."/>
            <person name="Pursley I."/>
            <person name="Horton D.L."/>
            <person name="Alikhan N.F."/>
            <person name="Baker D."/>
            <person name="Gharbi K."/>
            <person name="Hall N."/>
            <person name="Watson M."/>
            <person name="Adriaenssens E.M."/>
            <person name="Foster-Nyarko E."/>
            <person name="Jarju S."/>
            <person name="Secka A."/>
            <person name="Antonio M."/>
            <person name="Oren A."/>
            <person name="Chaudhuri R.R."/>
            <person name="La Ragione R."/>
            <person name="Hildebrand F."/>
            <person name="Pallen M.J."/>
        </authorList>
    </citation>
    <scope>NUCLEOTIDE SEQUENCE</scope>
    <source>
        <strain evidence="3">ChiBcec15-1070</strain>
    </source>
</reference>
<reference evidence="3" key="2">
    <citation type="submission" date="2021-04" db="EMBL/GenBank/DDBJ databases">
        <authorList>
            <person name="Gilroy R."/>
        </authorList>
    </citation>
    <scope>NUCLEOTIDE SEQUENCE</scope>
    <source>
        <strain evidence="3">ChiBcec15-1070</strain>
    </source>
</reference>
<accession>A0A9D1TZ12</accession>
<evidence type="ECO:0000313" key="3">
    <source>
        <dbReference type="EMBL" id="HIW10834.1"/>
    </source>
</evidence>
<evidence type="ECO:0000313" key="4">
    <source>
        <dbReference type="Proteomes" id="UP000823926"/>
    </source>
</evidence>
<organism evidence="3 4">
    <name type="scientific">Candidatus Rikenella faecigallinarum</name>
    <dbReference type="NCBI Taxonomy" id="2838745"/>
    <lineage>
        <taxon>Bacteria</taxon>
        <taxon>Pseudomonadati</taxon>
        <taxon>Bacteroidota</taxon>
        <taxon>Bacteroidia</taxon>
        <taxon>Bacteroidales</taxon>
        <taxon>Rikenellaceae</taxon>
        <taxon>Rikenella</taxon>
    </lineage>
</organism>